<dbReference type="InterPro" id="IPR025202">
    <property type="entry name" value="PLD-like_dom"/>
</dbReference>
<keyword evidence="3" id="KW-1185">Reference proteome</keyword>
<dbReference type="SMART" id="SM00155">
    <property type="entry name" value="PLDc"/>
    <property type="match status" value="2"/>
</dbReference>
<dbReference type="eggNOG" id="COG1502">
    <property type="taxonomic scope" value="Bacteria"/>
</dbReference>
<dbReference type="InterPro" id="IPR001736">
    <property type="entry name" value="PLipase_D/transphosphatidylase"/>
</dbReference>
<gene>
    <name evidence="2" type="ORF">LF41_955</name>
</gene>
<dbReference type="Pfam" id="PF13091">
    <property type="entry name" value="PLDc_2"/>
    <property type="match status" value="2"/>
</dbReference>
<dbReference type="PROSITE" id="PS50035">
    <property type="entry name" value="PLD"/>
    <property type="match status" value="2"/>
</dbReference>
<organism evidence="2 3">
    <name type="scientific">Lysobacter dokdonensis DS-58</name>
    <dbReference type="NCBI Taxonomy" id="1300345"/>
    <lineage>
        <taxon>Bacteria</taxon>
        <taxon>Pseudomonadati</taxon>
        <taxon>Pseudomonadota</taxon>
        <taxon>Gammaproteobacteria</taxon>
        <taxon>Lysobacterales</taxon>
        <taxon>Lysobacteraceae</taxon>
        <taxon>Noviluteimonas</taxon>
    </lineage>
</organism>
<dbReference type="GO" id="GO:0016020">
    <property type="term" value="C:membrane"/>
    <property type="evidence" value="ECO:0007669"/>
    <property type="project" value="TreeGrafter"/>
</dbReference>
<comment type="caution">
    <text evidence="2">The sequence shown here is derived from an EMBL/GenBank/DDBJ whole genome shotgun (WGS) entry which is preliminary data.</text>
</comment>
<name>A0A0A2WKS4_9GAMM</name>
<dbReference type="SUPFAM" id="SSF56024">
    <property type="entry name" value="Phospholipase D/nuclease"/>
    <property type="match status" value="2"/>
</dbReference>
<protein>
    <submittedName>
        <fullName evidence="2">Cardiolipin synthetase</fullName>
    </submittedName>
</protein>
<reference evidence="2 3" key="1">
    <citation type="submission" date="2014-09" db="EMBL/GenBank/DDBJ databases">
        <title>Genome sequences of Lysobacter dokdonensis DS-58.</title>
        <authorList>
            <person name="Kim J.F."/>
            <person name="Kwak M.-J."/>
        </authorList>
    </citation>
    <scope>NUCLEOTIDE SEQUENCE [LARGE SCALE GENOMIC DNA]</scope>
    <source>
        <strain evidence="2 3">DS-58</strain>
    </source>
</reference>
<dbReference type="CDD" id="cd09159">
    <property type="entry name" value="PLDc_ybhO_like_2"/>
    <property type="match status" value="1"/>
</dbReference>
<evidence type="ECO:0000313" key="2">
    <source>
        <dbReference type="EMBL" id="KGQ20418.1"/>
    </source>
</evidence>
<sequence length="428" mass="48756">MRWSKTRMLTVIIITVLATALAVILGLNFVKPEKQIEKKVEHRYAVSDPQFRREMGVLLGPAILPHNTVKDLQNGSEIFPAMLEAIHGAKKTISFETYIYWEGEIGRKFAAALSERAQAGVQVHVTIDWAGSYSMEEKLLDQMKEAGVHVVRYRPLHWYNLSRMNNRTHRKLLIIDGRIGFTGGVGIGDPWEGHAQDKDHWRDMHFRVEGPVVAQFQAAFNDNWIKTTGEILNGAENFPAMESADGMDAHMFISSPNGGSESMHLMYLMTIAAAQRTIDLEAAYFIPDELITQALLAARKRGVRIRVIVPGENTDSDAARHASRMDWGPMLKAGIEISEYEPTMFHNKMLIVDTEITSVGSTNFDLRSFRLNDEASLNVYDTGFAQRMTQIFEEDLKHTKRYSYEMWENRPLKEKFIERVILPIRSQL</sequence>
<dbReference type="STRING" id="1300345.LF41_955"/>
<dbReference type="Gene3D" id="3.30.870.10">
    <property type="entry name" value="Endonuclease Chain A"/>
    <property type="match status" value="2"/>
</dbReference>
<feature type="domain" description="PLD phosphodiesterase" evidence="1">
    <location>
        <begin position="341"/>
        <end position="368"/>
    </location>
</feature>
<dbReference type="PANTHER" id="PTHR21248">
    <property type="entry name" value="CARDIOLIPIN SYNTHASE"/>
    <property type="match status" value="1"/>
</dbReference>
<dbReference type="CDD" id="cd09110">
    <property type="entry name" value="PLDc_CLS_1"/>
    <property type="match status" value="1"/>
</dbReference>
<dbReference type="AlphaFoldDB" id="A0A0A2WKS4"/>
<dbReference type="GO" id="GO:0008808">
    <property type="term" value="F:cardiolipin synthase activity"/>
    <property type="evidence" value="ECO:0007669"/>
    <property type="project" value="TreeGrafter"/>
</dbReference>
<dbReference type="PATRIC" id="fig|1300345.3.peg.276"/>
<feature type="domain" description="PLD phosphodiesterase" evidence="1">
    <location>
        <begin position="164"/>
        <end position="191"/>
    </location>
</feature>
<evidence type="ECO:0000259" key="1">
    <source>
        <dbReference type="PROSITE" id="PS50035"/>
    </source>
</evidence>
<dbReference type="PANTHER" id="PTHR21248:SF22">
    <property type="entry name" value="PHOSPHOLIPASE D"/>
    <property type="match status" value="1"/>
</dbReference>
<dbReference type="GO" id="GO:0032049">
    <property type="term" value="P:cardiolipin biosynthetic process"/>
    <property type="evidence" value="ECO:0007669"/>
    <property type="project" value="UniProtKB-ARBA"/>
</dbReference>
<proteinExistence type="predicted"/>
<dbReference type="EMBL" id="JRKJ01000002">
    <property type="protein sequence ID" value="KGQ20418.1"/>
    <property type="molecule type" value="Genomic_DNA"/>
</dbReference>
<dbReference type="Proteomes" id="UP000030518">
    <property type="component" value="Unassembled WGS sequence"/>
</dbReference>
<accession>A0A0A2WKS4</accession>
<evidence type="ECO:0000313" key="3">
    <source>
        <dbReference type="Proteomes" id="UP000030518"/>
    </source>
</evidence>